<dbReference type="InterPro" id="IPR045030">
    <property type="entry name" value="LYSM1-4"/>
</dbReference>
<dbReference type="CDD" id="cd00118">
    <property type="entry name" value="LysM"/>
    <property type="match status" value="1"/>
</dbReference>
<feature type="domain" description="LysM" evidence="2">
    <location>
        <begin position="79"/>
        <end position="123"/>
    </location>
</feature>
<keyword evidence="1" id="KW-0472">Membrane</keyword>
<sequence length="276" mass="31142">MSSSMKNGRAGSANSHRNYKYRRLSSVENGAGNYYISCDEDEDEIFTSSSMELKRISGKQKNSSSSSPVRFVSEYEQVVDRPIKTGETLRSISLKYRVPLSELKRINNIIQDNEFFALNSLKIPVKANSVLAELLKQEEDEALGNRSSVSTARATLLGTRSISSCSENESDTEMHVGFISIDRILRDKRTKKEARQFLDTMQKDLATIRAKTNTYKDSLDEAAAALNDLRFRPLGPTDEYSGADWGLNWWKILLLSLLILVGGPLAYIYFYFMNKA</sequence>
<organism evidence="3 4">
    <name type="scientific">Halocaridina rubra</name>
    <name type="common">Hawaiian red shrimp</name>
    <dbReference type="NCBI Taxonomy" id="373956"/>
    <lineage>
        <taxon>Eukaryota</taxon>
        <taxon>Metazoa</taxon>
        <taxon>Ecdysozoa</taxon>
        <taxon>Arthropoda</taxon>
        <taxon>Crustacea</taxon>
        <taxon>Multicrustacea</taxon>
        <taxon>Malacostraca</taxon>
        <taxon>Eumalacostraca</taxon>
        <taxon>Eucarida</taxon>
        <taxon>Decapoda</taxon>
        <taxon>Pleocyemata</taxon>
        <taxon>Caridea</taxon>
        <taxon>Atyoidea</taxon>
        <taxon>Atyidae</taxon>
        <taxon>Halocaridina</taxon>
    </lineage>
</organism>
<dbReference type="PANTHER" id="PTHR20932">
    <property type="entry name" value="LYSM AND PUTATIVE PEPTIDOGLYCAN-BINDING DOMAIN-CONTAINING PROTEIN"/>
    <property type="match status" value="1"/>
</dbReference>
<name>A0AAN9A547_HALRR</name>
<accession>A0AAN9A547</accession>
<feature type="transmembrane region" description="Helical" evidence="1">
    <location>
        <begin position="252"/>
        <end position="272"/>
    </location>
</feature>
<proteinExistence type="predicted"/>
<dbReference type="Pfam" id="PF01476">
    <property type="entry name" value="LysM"/>
    <property type="match status" value="1"/>
</dbReference>
<dbReference type="InterPro" id="IPR036779">
    <property type="entry name" value="LysM_dom_sf"/>
</dbReference>
<protein>
    <submittedName>
        <fullName evidence="3">LysM and putative peptidoglycan-binding domain-containing protein 3</fullName>
    </submittedName>
</protein>
<keyword evidence="1" id="KW-0812">Transmembrane</keyword>
<dbReference type="Proteomes" id="UP001381693">
    <property type="component" value="Unassembled WGS sequence"/>
</dbReference>
<evidence type="ECO:0000256" key="1">
    <source>
        <dbReference type="SAM" id="Phobius"/>
    </source>
</evidence>
<dbReference type="InterPro" id="IPR018392">
    <property type="entry name" value="LysM"/>
</dbReference>
<keyword evidence="1" id="KW-1133">Transmembrane helix</keyword>
<dbReference type="PROSITE" id="PS51782">
    <property type="entry name" value="LYSM"/>
    <property type="match status" value="1"/>
</dbReference>
<reference evidence="3 4" key="1">
    <citation type="submission" date="2023-11" db="EMBL/GenBank/DDBJ databases">
        <title>Halocaridina rubra genome assembly.</title>
        <authorList>
            <person name="Smith C."/>
        </authorList>
    </citation>
    <scope>NUCLEOTIDE SEQUENCE [LARGE SCALE GENOMIC DNA]</scope>
    <source>
        <strain evidence="3">EP-1</strain>
        <tissue evidence="3">Whole</tissue>
    </source>
</reference>
<evidence type="ECO:0000313" key="4">
    <source>
        <dbReference type="Proteomes" id="UP001381693"/>
    </source>
</evidence>
<evidence type="ECO:0000313" key="3">
    <source>
        <dbReference type="EMBL" id="KAK7074529.1"/>
    </source>
</evidence>
<dbReference type="Gene3D" id="3.10.350.10">
    <property type="entry name" value="LysM domain"/>
    <property type="match status" value="1"/>
</dbReference>
<dbReference type="EMBL" id="JAXCGZ010011548">
    <property type="protein sequence ID" value="KAK7074529.1"/>
    <property type="molecule type" value="Genomic_DNA"/>
</dbReference>
<gene>
    <name evidence="3" type="primary">LYSMD3</name>
    <name evidence="3" type="ORF">SK128_000361</name>
</gene>
<dbReference type="SUPFAM" id="SSF54106">
    <property type="entry name" value="LysM domain"/>
    <property type="match status" value="1"/>
</dbReference>
<comment type="caution">
    <text evidence="3">The sequence shown here is derived from an EMBL/GenBank/DDBJ whole genome shotgun (WGS) entry which is preliminary data.</text>
</comment>
<dbReference type="SMART" id="SM00257">
    <property type="entry name" value="LysM"/>
    <property type="match status" value="1"/>
</dbReference>
<keyword evidence="4" id="KW-1185">Reference proteome</keyword>
<evidence type="ECO:0000259" key="2">
    <source>
        <dbReference type="PROSITE" id="PS51782"/>
    </source>
</evidence>
<dbReference type="PANTHER" id="PTHR20932:SF13">
    <property type="entry name" value="LD36653P"/>
    <property type="match status" value="1"/>
</dbReference>
<dbReference type="AlphaFoldDB" id="A0AAN9A547"/>